<accession>A0A182VYC6</accession>
<dbReference type="PANTHER" id="PTHR20898">
    <property type="entry name" value="DAEDALUS ON 3-RELATED-RELATED"/>
    <property type="match status" value="1"/>
</dbReference>
<dbReference type="Pfam" id="PF06477">
    <property type="entry name" value="DUF1091"/>
    <property type="match status" value="1"/>
</dbReference>
<dbReference type="VEuPathDB" id="VectorBase:AMIN003076"/>
<organism evidence="1 2">
    <name type="scientific">Anopheles minimus</name>
    <dbReference type="NCBI Taxonomy" id="112268"/>
    <lineage>
        <taxon>Eukaryota</taxon>
        <taxon>Metazoa</taxon>
        <taxon>Ecdysozoa</taxon>
        <taxon>Arthropoda</taxon>
        <taxon>Hexapoda</taxon>
        <taxon>Insecta</taxon>
        <taxon>Pterygota</taxon>
        <taxon>Neoptera</taxon>
        <taxon>Endopterygota</taxon>
        <taxon>Diptera</taxon>
        <taxon>Nematocera</taxon>
        <taxon>Culicoidea</taxon>
        <taxon>Culicidae</taxon>
        <taxon>Anophelinae</taxon>
        <taxon>Anopheles</taxon>
    </lineage>
</organism>
<evidence type="ECO:0000313" key="2">
    <source>
        <dbReference type="Proteomes" id="UP000075920"/>
    </source>
</evidence>
<reference evidence="2" key="1">
    <citation type="submission" date="2013-03" db="EMBL/GenBank/DDBJ databases">
        <title>The Genome Sequence of Anopheles minimus MINIMUS1.</title>
        <authorList>
            <consortium name="The Broad Institute Genomics Platform"/>
            <person name="Neafsey D.E."/>
            <person name="Walton C."/>
            <person name="Walker B."/>
            <person name="Young S.K."/>
            <person name="Zeng Q."/>
            <person name="Gargeya S."/>
            <person name="Fitzgerald M."/>
            <person name="Haas B."/>
            <person name="Abouelleil A."/>
            <person name="Allen A.W."/>
            <person name="Alvarado L."/>
            <person name="Arachchi H.M."/>
            <person name="Berlin A.M."/>
            <person name="Chapman S.B."/>
            <person name="Gainer-Dewar J."/>
            <person name="Goldberg J."/>
            <person name="Griggs A."/>
            <person name="Gujja S."/>
            <person name="Hansen M."/>
            <person name="Howarth C."/>
            <person name="Imamovic A."/>
            <person name="Ireland A."/>
            <person name="Larimer J."/>
            <person name="McCowan C."/>
            <person name="Murphy C."/>
            <person name="Pearson M."/>
            <person name="Poon T.W."/>
            <person name="Priest M."/>
            <person name="Roberts A."/>
            <person name="Saif S."/>
            <person name="Shea T."/>
            <person name="Sisk P."/>
            <person name="Sykes S."/>
            <person name="Wortman J."/>
            <person name="Nusbaum C."/>
            <person name="Birren B."/>
        </authorList>
    </citation>
    <scope>NUCLEOTIDE SEQUENCE [LARGE SCALE GENOMIC DNA]</scope>
    <source>
        <strain evidence="2">MINIMUS1</strain>
    </source>
</reference>
<proteinExistence type="predicted"/>
<name>A0A182VYC6_9DIPT</name>
<dbReference type="InterPro" id="IPR010512">
    <property type="entry name" value="DUF1091"/>
</dbReference>
<keyword evidence="2" id="KW-1185">Reference proteome</keyword>
<evidence type="ECO:0000313" key="1">
    <source>
        <dbReference type="EnsemblMetazoa" id="AMIN003076-PA"/>
    </source>
</evidence>
<dbReference type="Proteomes" id="UP000075920">
    <property type="component" value="Unassembled WGS sequence"/>
</dbReference>
<sequence length="443" mass="50983">MLRLECSLKPGGSFKIIACGLENPRHSSQLLTMIVDVQQTFPKLYVTTNIYVKHRQHLMFLYGTTFEYCEFLMRNESRQTNPVAVLVYNYAKHNFPHVLRPCPVLGIYNVSGLPVDKNLIPPFVTPGVYSATQTFHDKRNASYFGYDVEFSVFVKKFQCVGQPYAITKLHYCHVETFRNGTQVAGVVVEMLTNLQKVYVTLGLYTQYFRSRTQLLATSLEYCHQANNNQLLMGNAAAKFALEYAQQHFPQLIVDCPIRAGQLFNITGVRIADSMIPVFVIPGTYYIFLKRFECVRQPYKITKLHYCHLETFRNGTQVADVVLEVLNNLHKMFVTFGIYLQYLRSRTQLLVASIEYCQRANSNQLSMGNAAAKFTLDYAQQHFPQLLTDCPVRAGHMFNVTGLRITDSIIPVFVISGTYYMELRAYNKRNQTIYYGWLEADIKY</sequence>
<reference evidence="1" key="2">
    <citation type="submission" date="2020-05" db="UniProtKB">
        <authorList>
            <consortium name="EnsemblMetazoa"/>
        </authorList>
    </citation>
    <scope>IDENTIFICATION</scope>
    <source>
        <strain evidence="1">MINIMUS1</strain>
    </source>
</reference>
<protein>
    <submittedName>
        <fullName evidence="1">Uncharacterized protein</fullName>
    </submittedName>
</protein>
<dbReference type="EnsemblMetazoa" id="AMIN003076-RA">
    <property type="protein sequence ID" value="AMIN003076-PA"/>
    <property type="gene ID" value="AMIN003076"/>
</dbReference>
<dbReference type="PANTHER" id="PTHR20898:SF0">
    <property type="entry name" value="DAEDALUS ON 3-RELATED"/>
    <property type="match status" value="1"/>
</dbReference>
<dbReference type="AlphaFoldDB" id="A0A182VYC6"/>